<gene>
    <name evidence="1" type="ORF">HND93_25155</name>
</gene>
<dbReference type="Gene3D" id="2.50.20.10">
    <property type="entry name" value="Lipoprotein localisation LolA/LolB/LppX"/>
    <property type="match status" value="1"/>
</dbReference>
<dbReference type="RefSeq" id="WP_180284784.1">
    <property type="nucleotide sequence ID" value="NZ_JABFDB010000023.1"/>
</dbReference>
<keyword evidence="2" id="KW-1185">Reference proteome</keyword>
<reference evidence="1 2" key="1">
    <citation type="submission" date="2020-05" db="EMBL/GenBank/DDBJ databases">
        <title>Azospirillum oleiclasticum sp. nov, a nitrogen-fixing and heavy crude oil-emulsifying bacterium isolated from the crude oil of Yumen Oilfield.</title>
        <authorList>
            <person name="Wu D."/>
            <person name="Cai M."/>
            <person name="Zhang X."/>
        </authorList>
    </citation>
    <scope>NUCLEOTIDE SEQUENCE [LARGE SCALE GENOMIC DNA]</scope>
    <source>
        <strain evidence="1 2">ROY-1-1-2</strain>
    </source>
</reference>
<accession>A0ABX2TF88</accession>
<dbReference type="Pfam" id="PF07044">
    <property type="entry name" value="DUF1329"/>
    <property type="match status" value="1"/>
</dbReference>
<organism evidence="1 2">
    <name type="scientific">Azospirillum oleiclasticum</name>
    <dbReference type="NCBI Taxonomy" id="2735135"/>
    <lineage>
        <taxon>Bacteria</taxon>
        <taxon>Pseudomonadati</taxon>
        <taxon>Pseudomonadota</taxon>
        <taxon>Alphaproteobacteria</taxon>
        <taxon>Rhodospirillales</taxon>
        <taxon>Azospirillaceae</taxon>
        <taxon>Azospirillum</taxon>
    </lineage>
</organism>
<dbReference type="Proteomes" id="UP000584642">
    <property type="component" value="Unassembled WGS sequence"/>
</dbReference>
<evidence type="ECO:0000313" key="1">
    <source>
        <dbReference type="EMBL" id="NYZ23009.1"/>
    </source>
</evidence>
<name>A0ABX2TF88_9PROT</name>
<protein>
    <submittedName>
        <fullName evidence="1">DUF1329 domain-containing protein</fullName>
    </submittedName>
</protein>
<comment type="caution">
    <text evidence="1">The sequence shown here is derived from an EMBL/GenBank/DDBJ whole genome shotgun (WGS) entry which is preliminary data.</text>
</comment>
<dbReference type="InterPro" id="IPR010752">
    <property type="entry name" value="DUF1329"/>
</dbReference>
<sequence length="456" mass="51014">MRVGRYGRGWTRRVFLEKLAAGAASAGVLAPLWEVLAKDGDARRAYPDELLSIEARTRGRLAPGSVIDAGTAELVRDLLDPVRFRQVTEMGRRLVIGPTTTDLMRLGPWEFIEATLRNAGRARFAADGNIVADDGGPWIGGHPFPAARTALEVFAGQTLSWGRHDVSVYASREEDIETDGAVTHRYETVWAELAATGRLVLDPRPHWTGREDTLRFQAVYFLSPVDSRSGYLSVWPYDQNRLPSLLGYLPQFKRVRSLPTNQRFEPPVPGSALYLSDAWAAGDPFLMWSNYRIVQRGPALAALSGNWTAGDPDWRHGTHGGPQGRTFWNTTVELVPEAIVVEAEPTGFPRAPVSKKRVWFDARTWLPFAMVSYDRRGQPFRFFDGAYALYEAGPKRVMDGRHPYWSWTHIHAHDVQTGRVTRIEQVASAGGHRMRVNDPAAYDAYLTESALRRFGA</sequence>
<proteinExistence type="predicted"/>
<evidence type="ECO:0000313" key="2">
    <source>
        <dbReference type="Proteomes" id="UP000584642"/>
    </source>
</evidence>
<dbReference type="EMBL" id="JABFDB010000023">
    <property type="protein sequence ID" value="NYZ23009.1"/>
    <property type="molecule type" value="Genomic_DNA"/>
</dbReference>